<evidence type="ECO:0000259" key="6">
    <source>
        <dbReference type="Pfam" id="PF03712"/>
    </source>
</evidence>
<keyword evidence="1" id="KW-1015">Disulfide bond</keyword>
<dbReference type="AlphaFoldDB" id="V4ANJ1"/>
<feature type="domain" description="Copper type II ascorbate-dependent monooxygenase C-terminal" evidence="6">
    <location>
        <begin position="474"/>
        <end position="616"/>
    </location>
</feature>
<feature type="signal peptide" evidence="4">
    <location>
        <begin position="1"/>
        <end position="18"/>
    </location>
</feature>
<dbReference type="OMA" id="ESLCRMD"/>
<dbReference type="HOGENOM" id="CLU_021997_0_0_1"/>
<dbReference type="RefSeq" id="XP_009050374.1">
    <property type="nucleotide sequence ID" value="XM_009052126.1"/>
</dbReference>
<dbReference type="InterPro" id="IPR014784">
    <property type="entry name" value="Cu2_ascorb_mOase-like_C"/>
</dbReference>
<dbReference type="PANTHER" id="PTHR10157">
    <property type="entry name" value="DOPAMINE BETA HYDROXYLASE RELATED"/>
    <property type="match status" value="1"/>
</dbReference>
<dbReference type="KEGG" id="lgi:LOTGIDRAFT_158680"/>
<keyword evidence="3" id="KW-0812">Transmembrane</keyword>
<keyword evidence="9" id="KW-1185">Reference proteome</keyword>
<dbReference type="PANTHER" id="PTHR10157:SF23">
    <property type="entry name" value="MOXD1 HOMOLOG 1"/>
    <property type="match status" value="1"/>
</dbReference>
<dbReference type="Pfam" id="PF01082">
    <property type="entry name" value="Cu2_monooxygen"/>
    <property type="match status" value="1"/>
</dbReference>
<dbReference type="InterPro" id="IPR036939">
    <property type="entry name" value="Cu2_ascorb_mOase_N_sf"/>
</dbReference>
<evidence type="ECO:0000256" key="2">
    <source>
        <dbReference type="ARBA" id="ARBA00023180"/>
    </source>
</evidence>
<evidence type="ECO:0008006" key="10">
    <source>
        <dbReference type="Google" id="ProtNLM"/>
    </source>
</evidence>
<feature type="transmembrane region" description="Helical" evidence="3">
    <location>
        <begin position="727"/>
        <end position="744"/>
    </location>
</feature>
<dbReference type="InterPro" id="IPR024548">
    <property type="entry name" value="Cu2_monoox_C"/>
</dbReference>
<evidence type="ECO:0000256" key="4">
    <source>
        <dbReference type="SAM" id="SignalP"/>
    </source>
</evidence>
<keyword evidence="3" id="KW-0472">Membrane</keyword>
<sequence length="745" mass="85315">MEVSLFWIFFCLARAVLCFESYQSNIPNGNNVPHPCKPGSMWPGVGHKLAVGGKNRNYFGKDFESTGKMWTQTLCRKDSDGDGKTNGEELGDPNCIWSQGQLPEISKNITHPGVCEPWNHPRCQQQWKWLESECNKKEFVCDAISETGVQNMTVQFPESKIPPRETTYICVIFDLPQDNDYHLIATKPLIDNTNIVHHAVLFGCEDDVELEPIPTVCDMVPNPRCREILSTWTVGFSGDCVHNHTGFRIGINGYKRAALQFHWNNPALHSTYTDNSGLILYFTDDLRTHDAGILTVGANYLNIPPGVERTTYVSYCPAQCTDMFINDKVYIASANNHMHYLGVSQRIEQYRNGSRLQDITSETMYNYDNPKTFRYDKPIELFPGDTIKTTYVELEPIQTVCDMVPNPRCREMLSTWTVGFNGDCVHNHTGFRIGINGYKRAALQFHWNNPALHSTYTDNSGLILYFTDDLRTHDAGILTVGANYLNIPPGVERTTYVSYCPAQCTDMFINDKVYIASANNHMHYLGVSQRIEQYRNGSRLQDITSETMYNYDNPKTFRYDKPIELFPGDTIKTTCTYNSLSKNTTTYFGDSTTDEMCFGFITYFPKQNLNISLCTSWKSIPMCVIRSGQSYNGCYLQEFLKFSEARFMWLFNAVMEFCDKQCSTQCLEVVEEIETLPCLIGEFREYVKHFMEGSPQFREFFKIFENCLKIVESNNLSTGVYQNNDVSVLYILLIFFHAVLCFICN</sequence>
<evidence type="ECO:0000256" key="1">
    <source>
        <dbReference type="ARBA" id="ARBA00023157"/>
    </source>
</evidence>
<dbReference type="InterPro" id="IPR000945">
    <property type="entry name" value="DBH-like"/>
</dbReference>
<dbReference type="GeneID" id="20237831"/>
<dbReference type="Pfam" id="PF03712">
    <property type="entry name" value="Cu2_monoox_C"/>
    <property type="match status" value="2"/>
</dbReference>
<dbReference type="InterPro" id="IPR008977">
    <property type="entry name" value="PHM/PNGase_F_dom_sf"/>
</dbReference>
<dbReference type="GO" id="GO:0004500">
    <property type="term" value="F:dopamine beta-monooxygenase activity"/>
    <property type="evidence" value="ECO:0007669"/>
    <property type="project" value="InterPro"/>
</dbReference>
<evidence type="ECO:0000259" key="7">
    <source>
        <dbReference type="Pfam" id="PF24784"/>
    </source>
</evidence>
<dbReference type="Gene3D" id="2.60.120.310">
    <property type="entry name" value="Copper type II, ascorbate-dependent monooxygenase, N-terminal domain"/>
    <property type="match status" value="1"/>
</dbReference>
<accession>V4ANJ1</accession>
<dbReference type="EMBL" id="KB201205">
    <property type="protein sequence ID" value="ESO98732.1"/>
    <property type="molecule type" value="Genomic_DNA"/>
</dbReference>
<name>V4ANJ1_LOTGI</name>
<proteinExistence type="predicted"/>
<organism evidence="8 9">
    <name type="scientific">Lottia gigantea</name>
    <name type="common">Giant owl limpet</name>
    <dbReference type="NCBI Taxonomy" id="225164"/>
    <lineage>
        <taxon>Eukaryota</taxon>
        <taxon>Metazoa</taxon>
        <taxon>Spiralia</taxon>
        <taxon>Lophotrochozoa</taxon>
        <taxon>Mollusca</taxon>
        <taxon>Gastropoda</taxon>
        <taxon>Patellogastropoda</taxon>
        <taxon>Lottioidea</taxon>
        <taxon>Lottiidae</taxon>
        <taxon>Lottia</taxon>
    </lineage>
</organism>
<keyword evidence="2" id="KW-0325">Glycoprotein</keyword>
<gene>
    <name evidence="8" type="ORF">LOTGIDRAFT_158680</name>
</gene>
<protein>
    <recommendedName>
        <fullName evidence="10">DOMON domain-containing protein</fullName>
    </recommendedName>
</protein>
<reference evidence="8 9" key="1">
    <citation type="journal article" date="2013" name="Nature">
        <title>Insights into bilaterian evolution from three spiralian genomes.</title>
        <authorList>
            <person name="Simakov O."/>
            <person name="Marletaz F."/>
            <person name="Cho S.J."/>
            <person name="Edsinger-Gonzales E."/>
            <person name="Havlak P."/>
            <person name="Hellsten U."/>
            <person name="Kuo D.H."/>
            <person name="Larsson T."/>
            <person name="Lv J."/>
            <person name="Arendt D."/>
            <person name="Savage R."/>
            <person name="Osoegawa K."/>
            <person name="de Jong P."/>
            <person name="Grimwood J."/>
            <person name="Chapman J.A."/>
            <person name="Shapiro H."/>
            <person name="Aerts A."/>
            <person name="Otillar R.P."/>
            <person name="Terry A.Y."/>
            <person name="Boore J.L."/>
            <person name="Grigoriev I.V."/>
            <person name="Lindberg D.R."/>
            <person name="Seaver E.C."/>
            <person name="Weisblat D.A."/>
            <person name="Putnam N.H."/>
            <person name="Rokhsar D.S."/>
        </authorList>
    </citation>
    <scope>NUCLEOTIDE SEQUENCE [LARGE SCALE GENOMIC DNA]</scope>
</reference>
<dbReference type="Gene3D" id="2.60.120.230">
    <property type="match status" value="2"/>
</dbReference>
<feature type="chain" id="PRO_5004716814" description="DOMON domain-containing protein" evidence="4">
    <location>
        <begin position="19"/>
        <end position="745"/>
    </location>
</feature>
<feature type="domain" description="Copper type II ascorbate-dependent monooxygenase C-terminal" evidence="6">
    <location>
        <begin position="290"/>
        <end position="390"/>
    </location>
</feature>
<dbReference type="CTD" id="20237831"/>
<dbReference type="OrthoDB" id="129121at2759"/>
<dbReference type="InterPro" id="IPR000323">
    <property type="entry name" value="Cu2_ascorb_mOase_N"/>
</dbReference>
<dbReference type="Pfam" id="PF24784">
    <property type="entry name" value="Temptin_C"/>
    <property type="match status" value="1"/>
</dbReference>
<dbReference type="InterPro" id="IPR057626">
    <property type="entry name" value="S-S_Temptin"/>
</dbReference>
<keyword evidence="3" id="KW-1133">Transmembrane helix</keyword>
<evidence type="ECO:0000259" key="5">
    <source>
        <dbReference type="Pfam" id="PF01082"/>
    </source>
</evidence>
<dbReference type="GO" id="GO:0005507">
    <property type="term" value="F:copper ion binding"/>
    <property type="evidence" value="ECO:0007669"/>
    <property type="project" value="InterPro"/>
</dbReference>
<dbReference type="SUPFAM" id="SSF49742">
    <property type="entry name" value="PHM/PNGase F"/>
    <property type="match status" value="4"/>
</dbReference>
<feature type="domain" description="Copper type II ascorbate-dependent monooxygenase N-terminal" evidence="5">
    <location>
        <begin position="153"/>
        <end position="268"/>
    </location>
</feature>
<evidence type="ECO:0000256" key="3">
    <source>
        <dbReference type="SAM" id="Phobius"/>
    </source>
</evidence>
<feature type="domain" description="Temptin Cys/Cys disulfide" evidence="7">
    <location>
        <begin position="17"/>
        <end position="114"/>
    </location>
</feature>
<dbReference type="Proteomes" id="UP000030746">
    <property type="component" value="Unassembled WGS sequence"/>
</dbReference>
<evidence type="ECO:0000313" key="9">
    <source>
        <dbReference type="Proteomes" id="UP000030746"/>
    </source>
</evidence>
<keyword evidence="4" id="KW-0732">Signal</keyword>
<evidence type="ECO:0000313" key="8">
    <source>
        <dbReference type="EMBL" id="ESO98732.1"/>
    </source>
</evidence>